<reference evidence="7 8" key="1">
    <citation type="submission" date="2018-06" db="EMBL/GenBank/DDBJ databases">
        <authorList>
            <consortium name="Pathogen Informatics"/>
            <person name="Doyle S."/>
        </authorList>
    </citation>
    <scope>NUCLEOTIDE SEQUENCE [LARGE SCALE GENOMIC DNA]</scope>
    <source>
        <strain evidence="7 8">NCTC12221</strain>
    </source>
</reference>
<dbReference type="Pfam" id="PF00239">
    <property type="entry name" value="Resolvase"/>
    <property type="match status" value="1"/>
</dbReference>
<proteinExistence type="predicted"/>
<evidence type="ECO:0000256" key="2">
    <source>
        <dbReference type="ARBA" id="ARBA00023125"/>
    </source>
</evidence>
<sequence>MHYIYLRVSSHKQSVKNQYFEIQKWCEQRNIHTYRVIAETMSGAISPDYRQLGILLKKAQKGDYLIIAEISRLGRSILQIMSVLHQCMERGITIYSIKENYELGDNLNSKVLAFAFSLSAEIERHLISQRTKEALSRIKSEGGRLGRPSGVAPLHSLKLYENKDSIIKMYQNRIPMVRIAKIFNVNRKTLACFLKRLGLL</sequence>
<dbReference type="PANTHER" id="PTHR30461">
    <property type="entry name" value="DNA-INVERTASE FROM LAMBDOID PROPHAGE"/>
    <property type="match status" value="1"/>
</dbReference>
<gene>
    <name evidence="7" type="primary">pinR</name>
    <name evidence="7" type="ORF">NCTC12221_00288</name>
</gene>
<dbReference type="PROSITE" id="PS00397">
    <property type="entry name" value="RECOMBINASES_1"/>
    <property type="match status" value="1"/>
</dbReference>
<dbReference type="GO" id="GO:0003677">
    <property type="term" value="F:DNA binding"/>
    <property type="evidence" value="ECO:0007669"/>
    <property type="project" value="UniProtKB-KW"/>
</dbReference>
<dbReference type="SUPFAM" id="SSF53041">
    <property type="entry name" value="Resolvase-like"/>
    <property type="match status" value="1"/>
</dbReference>
<evidence type="ECO:0000259" key="6">
    <source>
        <dbReference type="PROSITE" id="PS51736"/>
    </source>
</evidence>
<dbReference type="GO" id="GO:0000150">
    <property type="term" value="F:DNA strand exchange activity"/>
    <property type="evidence" value="ECO:0007669"/>
    <property type="project" value="InterPro"/>
</dbReference>
<dbReference type="InterPro" id="IPR036162">
    <property type="entry name" value="Resolvase-like_N_sf"/>
</dbReference>
<evidence type="ECO:0000256" key="1">
    <source>
        <dbReference type="ARBA" id="ARBA00022908"/>
    </source>
</evidence>
<name>A0A377JP96_9HELI</name>
<evidence type="ECO:0000313" key="8">
    <source>
        <dbReference type="Proteomes" id="UP000255335"/>
    </source>
</evidence>
<dbReference type="GO" id="GO:0015074">
    <property type="term" value="P:DNA integration"/>
    <property type="evidence" value="ECO:0007669"/>
    <property type="project" value="UniProtKB-KW"/>
</dbReference>
<evidence type="ECO:0000313" key="7">
    <source>
        <dbReference type="EMBL" id="STP08865.1"/>
    </source>
</evidence>
<keyword evidence="2" id="KW-0238">DNA-binding</keyword>
<dbReference type="AlphaFoldDB" id="A0A377JP96"/>
<accession>A0A377JP96</accession>
<keyword evidence="1" id="KW-0229">DNA integration</keyword>
<evidence type="ECO:0000256" key="3">
    <source>
        <dbReference type="ARBA" id="ARBA00023172"/>
    </source>
</evidence>
<dbReference type="PANTHER" id="PTHR30461:SF19">
    <property type="entry name" value="SITE-SPECIFIC RECOMBINASE RESOLVASE FAMILY"/>
    <property type="match status" value="1"/>
</dbReference>
<dbReference type="InterPro" id="IPR006118">
    <property type="entry name" value="Recombinase_CS"/>
</dbReference>
<dbReference type="InterPro" id="IPR006119">
    <property type="entry name" value="Resolv_N"/>
</dbReference>
<keyword evidence="3" id="KW-0233">DNA recombination</keyword>
<dbReference type="EMBL" id="UGHZ01000001">
    <property type="protein sequence ID" value="STP08865.1"/>
    <property type="molecule type" value="Genomic_DNA"/>
</dbReference>
<organism evidence="7 8">
    <name type="scientific">Helicobacter cinaedi</name>
    <dbReference type="NCBI Taxonomy" id="213"/>
    <lineage>
        <taxon>Bacteria</taxon>
        <taxon>Pseudomonadati</taxon>
        <taxon>Campylobacterota</taxon>
        <taxon>Epsilonproteobacteria</taxon>
        <taxon>Campylobacterales</taxon>
        <taxon>Helicobacteraceae</taxon>
        <taxon>Helicobacter</taxon>
    </lineage>
</organism>
<evidence type="ECO:0000256" key="4">
    <source>
        <dbReference type="PIRSR" id="PIRSR606118-50"/>
    </source>
</evidence>
<dbReference type="InterPro" id="IPR050639">
    <property type="entry name" value="SSR_resolvase"/>
</dbReference>
<dbReference type="SMART" id="SM00857">
    <property type="entry name" value="Resolvase"/>
    <property type="match status" value="1"/>
</dbReference>
<feature type="domain" description="Resolvase/invertase-type recombinase catalytic" evidence="6">
    <location>
        <begin position="1"/>
        <end position="142"/>
    </location>
</feature>
<dbReference type="Gene3D" id="3.40.50.1390">
    <property type="entry name" value="Resolvase, N-terminal catalytic domain"/>
    <property type="match status" value="1"/>
</dbReference>
<feature type="active site" description="O-(5'-phospho-DNA)-serine intermediate" evidence="4 5">
    <location>
        <position position="9"/>
    </location>
</feature>
<protein>
    <submittedName>
        <fullName evidence="7">Multiple promoter invertase</fullName>
    </submittedName>
</protein>
<dbReference type="CDD" id="cd03768">
    <property type="entry name" value="SR_ResInv"/>
    <property type="match status" value="1"/>
</dbReference>
<dbReference type="PROSITE" id="PS51736">
    <property type="entry name" value="RECOMBINASES_3"/>
    <property type="match status" value="1"/>
</dbReference>
<evidence type="ECO:0000256" key="5">
    <source>
        <dbReference type="PROSITE-ProRule" id="PRU10137"/>
    </source>
</evidence>
<dbReference type="Proteomes" id="UP000255335">
    <property type="component" value="Unassembled WGS sequence"/>
</dbReference>
<dbReference type="RefSeq" id="WP_115025677.1">
    <property type="nucleotide sequence ID" value="NZ_UGHZ01000001.1"/>
</dbReference>